<evidence type="ECO:0000259" key="1">
    <source>
        <dbReference type="SMART" id="SM00421"/>
    </source>
</evidence>
<dbReference type="KEGG" id="csx:CSING_11420"/>
<feature type="domain" description="HTH luxR-type" evidence="1">
    <location>
        <begin position="144"/>
        <end position="201"/>
    </location>
</feature>
<dbReference type="InterPro" id="IPR000792">
    <property type="entry name" value="Tscrpt_reg_LuxR_C"/>
</dbReference>
<dbReference type="GO" id="GO:0003677">
    <property type="term" value="F:DNA binding"/>
    <property type="evidence" value="ECO:0007669"/>
    <property type="project" value="UniProtKB-KW"/>
</dbReference>
<gene>
    <name evidence="2" type="ORF">CSING_11420</name>
</gene>
<sequence length="206" mass="23266">MWRLKYSDMPCLLAGIRDDEQPILDELRRYFLWPQVECASTQRELLNALSRSQEQLLVLCERKDSATWVWDIQELKSSDFIYLVDYSQHSREKLQKAINLGASAHCVVTREARSGHGGLKLSCCFDINGVAVGTMPEPDMQRNLERLSAIQLRILNGIVCGHSNNGIAEETHLSVPMIKKIVSQLLDIFAAENRVQLAIKTLPAMG</sequence>
<reference evidence="2 3" key="1">
    <citation type="journal article" date="2015" name="Genome Announc.">
        <title>Complete Genome Sequence and Annotation of Corynebacterium singulare DSM 44357, Isolated from a Human Semen Specimen.</title>
        <authorList>
            <person name="Merten M."/>
            <person name="Brinkrolf K."/>
            <person name="Albersmeier A."/>
            <person name="Kutter Y."/>
            <person name="Ruckert C."/>
            <person name="Tauch A."/>
        </authorList>
    </citation>
    <scope>NUCLEOTIDE SEQUENCE [LARGE SCALE GENOMIC DNA]</scope>
    <source>
        <strain evidence="2">IBS B52218</strain>
    </source>
</reference>
<dbReference type="STRING" id="161899.CSING_11420"/>
<name>A0A0B6F3K4_9CORY</name>
<dbReference type="SUPFAM" id="SSF46894">
    <property type="entry name" value="C-terminal effector domain of the bipartite response regulators"/>
    <property type="match status" value="1"/>
</dbReference>
<dbReference type="AlphaFoldDB" id="A0A0B6F3K4"/>
<dbReference type="InterPro" id="IPR036388">
    <property type="entry name" value="WH-like_DNA-bd_sf"/>
</dbReference>
<accession>A0A0B6F3K4</accession>
<dbReference type="HOGENOM" id="CLU_1589848_0_0_11"/>
<dbReference type="EMBL" id="CP010827">
    <property type="protein sequence ID" value="AJI79779.1"/>
    <property type="molecule type" value="Genomic_DNA"/>
</dbReference>
<proteinExistence type="predicted"/>
<keyword evidence="2" id="KW-0238">DNA-binding</keyword>
<dbReference type="Proteomes" id="UP000031890">
    <property type="component" value="Chromosome"/>
</dbReference>
<dbReference type="GO" id="GO:0006355">
    <property type="term" value="P:regulation of DNA-templated transcription"/>
    <property type="evidence" value="ECO:0007669"/>
    <property type="project" value="InterPro"/>
</dbReference>
<evidence type="ECO:0000313" key="2">
    <source>
        <dbReference type="EMBL" id="AJI79779.1"/>
    </source>
</evidence>
<dbReference type="Gene3D" id="1.10.10.10">
    <property type="entry name" value="Winged helix-like DNA-binding domain superfamily/Winged helix DNA-binding domain"/>
    <property type="match status" value="1"/>
</dbReference>
<evidence type="ECO:0000313" key="3">
    <source>
        <dbReference type="Proteomes" id="UP000031890"/>
    </source>
</evidence>
<organism evidence="2 3">
    <name type="scientific">Corynebacterium singulare</name>
    <dbReference type="NCBI Taxonomy" id="161899"/>
    <lineage>
        <taxon>Bacteria</taxon>
        <taxon>Bacillati</taxon>
        <taxon>Actinomycetota</taxon>
        <taxon>Actinomycetes</taxon>
        <taxon>Mycobacteriales</taxon>
        <taxon>Corynebacteriaceae</taxon>
        <taxon>Corynebacterium</taxon>
    </lineage>
</organism>
<dbReference type="InterPro" id="IPR016032">
    <property type="entry name" value="Sig_transdc_resp-reg_C-effctor"/>
</dbReference>
<protein>
    <submittedName>
        <fullName evidence="2">Response regulator containing a CheY-like receiver domain and an HTH DNA-binding domain</fullName>
    </submittedName>
</protein>
<dbReference type="SMART" id="SM00421">
    <property type="entry name" value="HTH_LUXR"/>
    <property type="match status" value="1"/>
</dbReference>